<dbReference type="EMBL" id="CADCXU010026463">
    <property type="protein sequence ID" value="CAB0013292.1"/>
    <property type="molecule type" value="Genomic_DNA"/>
</dbReference>
<keyword evidence="2" id="KW-1185">Reference proteome</keyword>
<evidence type="ECO:0000313" key="1">
    <source>
        <dbReference type="EMBL" id="CAB0013292.1"/>
    </source>
</evidence>
<proteinExistence type="predicted"/>
<name>A0A6H5H8J6_9HEMI</name>
<organism evidence="1 2">
    <name type="scientific">Nesidiocoris tenuis</name>
    <dbReference type="NCBI Taxonomy" id="355587"/>
    <lineage>
        <taxon>Eukaryota</taxon>
        <taxon>Metazoa</taxon>
        <taxon>Ecdysozoa</taxon>
        <taxon>Arthropoda</taxon>
        <taxon>Hexapoda</taxon>
        <taxon>Insecta</taxon>
        <taxon>Pterygota</taxon>
        <taxon>Neoptera</taxon>
        <taxon>Paraneoptera</taxon>
        <taxon>Hemiptera</taxon>
        <taxon>Heteroptera</taxon>
        <taxon>Panheteroptera</taxon>
        <taxon>Cimicomorpha</taxon>
        <taxon>Miridae</taxon>
        <taxon>Dicyphina</taxon>
        <taxon>Nesidiocoris</taxon>
    </lineage>
</organism>
<dbReference type="AlphaFoldDB" id="A0A6H5H8J6"/>
<sequence length="239" mass="26883">MKFIKRKRGRVWSFGLTNKKQSNMEKLQPPGSTINLGPRRSRSARMLIGNLFQQTSWTTPIDKPPYVEASFQYNVLPKLFSLNNPWCASSINAVSLLHQQGDALTLRPVALGNMRARQASTKVGKSSCTVAEITDSVTRVVELFPEGVLHNIWQLNRKFCIPKDRAGKLRAGVRRRCGNEAVRRTATNLPNRNAWNPGYSAQVKLCLQRHGFLSVVRLHGMATSPLVQSMCGIYENTYK</sequence>
<evidence type="ECO:0000313" key="2">
    <source>
        <dbReference type="Proteomes" id="UP000479000"/>
    </source>
</evidence>
<accession>A0A6H5H8J6</accession>
<reference evidence="1 2" key="1">
    <citation type="submission" date="2020-02" db="EMBL/GenBank/DDBJ databases">
        <authorList>
            <person name="Ferguson B K."/>
        </authorList>
    </citation>
    <scope>NUCLEOTIDE SEQUENCE [LARGE SCALE GENOMIC DNA]</scope>
</reference>
<protein>
    <submittedName>
        <fullName evidence="1">Uncharacterized protein</fullName>
    </submittedName>
</protein>
<gene>
    <name evidence="1" type="ORF">NTEN_LOCUS17903</name>
</gene>
<dbReference type="Proteomes" id="UP000479000">
    <property type="component" value="Unassembled WGS sequence"/>
</dbReference>